<dbReference type="SUPFAM" id="SSF46785">
    <property type="entry name" value="Winged helix' DNA-binding domain"/>
    <property type="match status" value="1"/>
</dbReference>
<evidence type="ECO:0000313" key="6">
    <source>
        <dbReference type="EMBL" id="NYE47031.1"/>
    </source>
</evidence>
<dbReference type="Gene3D" id="1.10.10.10">
    <property type="entry name" value="Winged helix-like DNA-binding domain superfamily/Winged helix DNA-binding domain"/>
    <property type="match status" value="1"/>
</dbReference>
<dbReference type="FunFam" id="1.10.10.10:FF:000001">
    <property type="entry name" value="LysR family transcriptional regulator"/>
    <property type="match status" value="1"/>
</dbReference>
<protein>
    <submittedName>
        <fullName evidence="6">DNA-binding transcriptional LysR family regulator</fullName>
    </submittedName>
</protein>
<gene>
    <name evidence="6" type="ORF">HDA32_002151</name>
</gene>
<evidence type="ECO:0000313" key="7">
    <source>
        <dbReference type="Proteomes" id="UP000589036"/>
    </source>
</evidence>
<dbReference type="RefSeq" id="WP_179643043.1">
    <property type="nucleotide sequence ID" value="NZ_BAAAYY010000001.1"/>
</dbReference>
<evidence type="ECO:0000256" key="3">
    <source>
        <dbReference type="ARBA" id="ARBA00023125"/>
    </source>
</evidence>
<keyword evidence="7" id="KW-1185">Reference proteome</keyword>
<dbReference type="Pfam" id="PF00126">
    <property type="entry name" value="HTH_1"/>
    <property type="match status" value="1"/>
</dbReference>
<organism evidence="6 7">
    <name type="scientific">Spinactinospora alkalitolerans</name>
    <dbReference type="NCBI Taxonomy" id="687207"/>
    <lineage>
        <taxon>Bacteria</taxon>
        <taxon>Bacillati</taxon>
        <taxon>Actinomycetota</taxon>
        <taxon>Actinomycetes</taxon>
        <taxon>Streptosporangiales</taxon>
        <taxon>Nocardiopsidaceae</taxon>
        <taxon>Spinactinospora</taxon>
    </lineage>
</organism>
<dbReference type="SUPFAM" id="SSF53850">
    <property type="entry name" value="Periplasmic binding protein-like II"/>
    <property type="match status" value="1"/>
</dbReference>
<evidence type="ECO:0000256" key="2">
    <source>
        <dbReference type="ARBA" id="ARBA00023015"/>
    </source>
</evidence>
<evidence type="ECO:0000256" key="1">
    <source>
        <dbReference type="ARBA" id="ARBA00009437"/>
    </source>
</evidence>
<feature type="domain" description="HTH lysR-type" evidence="5">
    <location>
        <begin position="1"/>
        <end position="58"/>
    </location>
</feature>
<proteinExistence type="inferred from homology"/>
<dbReference type="PANTHER" id="PTHR30346">
    <property type="entry name" value="TRANSCRIPTIONAL DUAL REGULATOR HCAR-RELATED"/>
    <property type="match status" value="1"/>
</dbReference>
<sequence>MELRVVNYFLTVVDHGSVTSAAKQVRVAQPSVSRQLRTLERELGVELFQRGSGPLRLSAAGERFLPIARDLVGRASRARELMRSVAEQRRVRLRVICPPATATHLVAPFAAQRAAPFADVLPHQPEAVFDLVAEAKGDLGISTVPPPPSLASIYVGAAPLWAQMPPGHPLAGRGEVDLAELADAALVLMGRGSAVRRIFDAAVVGGEHTIDPVAEPNSPIMAQALAAAGEGVCVVSDLPSFGLCSARIRGPEGLLTFSLYAGWDRTHYAHAEIRQVLGELADWMAEVHEPRAR</sequence>
<keyword evidence="3 6" id="KW-0238">DNA-binding</keyword>
<dbReference type="EMBL" id="JACCCC010000001">
    <property type="protein sequence ID" value="NYE47031.1"/>
    <property type="molecule type" value="Genomic_DNA"/>
</dbReference>
<dbReference type="PROSITE" id="PS50931">
    <property type="entry name" value="HTH_LYSR"/>
    <property type="match status" value="1"/>
</dbReference>
<dbReference type="Proteomes" id="UP000589036">
    <property type="component" value="Unassembled WGS sequence"/>
</dbReference>
<dbReference type="InterPro" id="IPR036388">
    <property type="entry name" value="WH-like_DNA-bd_sf"/>
</dbReference>
<dbReference type="Gene3D" id="3.40.190.290">
    <property type="match status" value="1"/>
</dbReference>
<dbReference type="PANTHER" id="PTHR30346:SF28">
    <property type="entry name" value="HTH-TYPE TRANSCRIPTIONAL REGULATOR CYNR"/>
    <property type="match status" value="1"/>
</dbReference>
<reference evidence="6 7" key="1">
    <citation type="submission" date="2020-07" db="EMBL/GenBank/DDBJ databases">
        <title>Sequencing the genomes of 1000 actinobacteria strains.</title>
        <authorList>
            <person name="Klenk H.-P."/>
        </authorList>
    </citation>
    <scope>NUCLEOTIDE SEQUENCE [LARGE SCALE GENOMIC DNA]</scope>
    <source>
        <strain evidence="6 7">CXB654</strain>
    </source>
</reference>
<evidence type="ECO:0000259" key="5">
    <source>
        <dbReference type="PROSITE" id="PS50931"/>
    </source>
</evidence>
<keyword evidence="2" id="KW-0805">Transcription regulation</keyword>
<accession>A0A852TTP1</accession>
<dbReference type="InterPro" id="IPR036390">
    <property type="entry name" value="WH_DNA-bd_sf"/>
</dbReference>
<dbReference type="Pfam" id="PF03466">
    <property type="entry name" value="LysR_substrate"/>
    <property type="match status" value="1"/>
</dbReference>
<name>A0A852TTP1_9ACTN</name>
<dbReference type="AlphaFoldDB" id="A0A852TTP1"/>
<keyword evidence="4" id="KW-0804">Transcription</keyword>
<comment type="similarity">
    <text evidence="1">Belongs to the LysR transcriptional regulatory family.</text>
</comment>
<dbReference type="GO" id="GO:0003677">
    <property type="term" value="F:DNA binding"/>
    <property type="evidence" value="ECO:0007669"/>
    <property type="project" value="UniProtKB-KW"/>
</dbReference>
<evidence type="ECO:0000256" key="4">
    <source>
        <dbReference type="ARBA" id="ARBA00023163"/>
    </source>
</evidence>
<comment type="caution">
    <text evidence="6">The sequence shown here is derived from an EMBL/GenBank/DDBJ whole genome shotgun (WGS) entry which is preliminary data.</text>
</comment>
<dbReference type="PRINTS" id="PR00039">
    <property type="entry name" value="HTHLYSR"/>
</dbReference>
<dbReference type="InterPro" id="IPR005119">
    <property type="entry name" value="LysR_subst-bd"/>
</dbReference>
<dbReference type="InterPro" id="IPR000847">
    <property type="entry name" value="LysR_HTH_N"/>
</dbReference>
<dbReference type="GO" id="GO:0032993">
    <property type="term" value="C:protein-DNA complex"/>
    <property type="evidence" value="ECO:0007669"/>
    <property type="project" value="TreeGrafter"/>
</dbReference>
<dbReference type="GO" id="GO:0003700">
    <property type="term" value="F:DNA-binding transcription factor activity"/>
    <property type="evidence" value="ECO:0007669"/>
    <property type="project" value="InterPro"/>
</dbReference>